<protein>
    <submittedName>
        <fullName evidence="2">Uncharacterized protein</fullName>
    </submittedName>
</protein>
<evidence type="ECO:0000313" key="2">
    <source>
        <dbReference type="EMBL" id="EGI61093.1"/>
    </source>
</evidence>
<accession>F4WXM3</accession>
<dbReference type="Proteomes" id="UP000007755">
    <property type="component" value="Unassembled WGS sequence"/>
</dbReference>
<proteinExistence type="predicted"/>
<dbReference type="InParanoid" id="F4WXM3"/>
<keyword evidence="3" id="KW-1185">Reference proteome</keyword>
<organism evidence="3">
    <name type="scientific">Acromyrmex echinatior</name>
    <name type="common">Panamanian leafcutter ant</name>
    <name type="synonym">Acromyrmex octospinosus echinatior</name>
    <dbReference type="NCBI Taxonomy" id="103372"/>
    <lineage>
        <taxon>Eukaryota</taxon>
        <taxon>Metazoa</taxon>
        <taxon>Ecdysozoa</taxon>
        <taxon>Arthropoda</taxon>
        <taxon>Hexapoda</taxon>
        <taxon>Insecta</taxon>
        <taxon>Pterygota</taxon>
        <taxon>Neoptera</taxon>
        <taxon>Endopterygota</taxon>
        <taxon>Hymenoptera</taxon>
        <taxon>Apocrita</taxon>
        <taxon>Aculeata</taxon>
        <taxon>Formicoidea</taxon>
        <taxon>Formicidae</taxon>
        <taxon>Myrmicinae</taxon>
        <taxon>Acromyrmex</taxon>
    </lineage>
</organism>
<evidence type="ECO:0000256" key="1">
    <source>
        <dbReference type="SAM" id="Coils"/>
    </source>
</evidence>
<dbReference type="EMBL" id="GL888425">
    <property type="protein sequence ID" value="EGI61093.1"/>
    <property type="molecule type" value="Genomic_DNA"/>
</dbReference>
<dbReference type="STRING" id="103372.F4WXM3"/>
<name>F4WXM3_ACREC</name>
<gene>
    <name evidence="2" type="ORF">G5I_10708</name>
</gene>
<dbReference type="AlphaFoldDB" id="F4WXM3"/>
<sequence>MEFEQMQKQNEQQLQDAELRLQHLEAEREHLDTELRAAREKVKRAEETQFLLEAQIVTRPLRGSERIRRTQSFIPTTKERPLSIEKIDSRPMTIQKNI</sequence>
<evidence type="ECO:0000313" key="3">
    <source>
        <dbReference type="Proteomes" id="UP000007755"/>
    </source>
</evidence>
<feature type="coiled-coil region" evidence="1">
    <location>
        <begin position="7"/>
        <end position="55"/>
    </location>
</feature>
<keyword evidence="1" id="KW-0175">Coiled coil</keyword>
<reference evidence="2" key="1">
    <citation type="submission" date="2011-02" db="EMBL/GenBank/DDBJ databases">
        <title>The genome of the leaf-cutting ant Acromyrmex echinatior suggests key adaptations to social evolution and fungus farming.</title>
        <authorList>
            <person name="Nygaard S."/>
            <person name="Zhang G."/>
        </authorList>
    </citation>
    <scope>NUCLEOTIDE SEQUENCE</scope>
</reference>